<evidence type="ECO:0000313" key="8">
    <source>
        <dbReference type="EMBL" id="VAW13787.1"/>
    </source>
</evidence>
<proteinExistence type="inferred from homology"/>
<dbReference type="PANTHER" id="PTHR43453:SF1">
    <property type="entry name" value="TRNA_RRNA METHYLTRANSFERASE SPOU TYPE DOMAIN-CONTAINING PROTEIN"/>
    <property type="match status" value="1"/>
</dbReference>
<sequence>MQKDLTAFLSGFITPERLALFNKIIEYRTCYLTVVLEDIYQSQNASAVLRTCDCFGIQNVHVIENRNEFNVDTQVSLGASKWLTISKYNNTDNNSLGAIRQLKDDGYRIIATAPHANDVDLEDFDLAKGKSALVFGSELPGISNIIMDEADEFLKIPMVGFTESFNISVSVAIVLHHLSYKLRNSKDIEWRLSEAEKKSIKLNWLRNTIKSSKLLEEKFREMNAKTTYDR</sequence>
<dbReference type="HAMAP" id="MF_02060">
    <property type="entry name" value="tRNA_methyltr_TrmH"/>
    <property type="match status" value="1"/>
</dbReference>
<evidence type="ECO:0000256" key="6">
    <source>
        <dbReference type="ARBA" id="ARBA00022884"/>
    </source>
</evidence>
<keyword evidence="5" id="KW-0819">tRNA processing</keyword>
<evidence type="ECO:0000256" key="4">
    <source>
        <dbReference type="ARBA" id="ARBA00022691"/>
    </source>
</evidence>
<dbReference type="AlphaFoldDB" id="A0A3B0TKE3"/>
<keyword evidence="1" id="KW-0820">tRNA-binding</keyword>
<evidence type="ECO:0000256" key="5">
    <source>
        <dbReference type="ARBA" id="ARBA00022694"/>
    </source>
</evidence>
<keyword evidence="4" id="KW-0949">S-adenosyl-L-methionine</keyword>
<evidence type="ECO:0000256" key="1">
    <source>
        <dbReference type="ARBA" id="ARBA00022555"/>
    </source>
</evidence>
<evidence type="ECO:0000256" key="2">
    <source>
        <dbReference type="ARBA" id="ARBA00022603"/>
    </source>
</evidence>
<dbReference type="EC" id="2.1.1.34" evidence="8"/>
<dbReference type="InterPro" id="IPR029026">
    <property type="entry name" value="tRNA_m1G_MTases_N"/>
</dbReference>
<gene>
    <name evidence="8" type="ORF">MNBD_BACTEROID01-1760</name>
</gene>
<evidence type="ECO:0000256" key="3">
    <source>
        <dbReference type="ARBA" id="ARBA00022679"/>
    </source>
</evidence>
<keyword evidence="6" id="KW-0694">RNA-binding</keyword>
<dbReference type="InterPro" id="IPR029028">
    <property type="entry name" value="Alpha/beta_knot_MTases"/>
</dbReference>
<feature type="domain" description="tRNA/rRNA methyltransferase SpoU type" evidence="7">
    <location>
        <begin position="32"/>
        <end position="176"/>
    </location>
</feature>
<keyword evidence="3 8" id="KW-0808">Transferase</keyword>
<dbReference type="InterPro" id="IPR001537">
    <property type="entry name" value="SpoU_MeTrfase"/>
</dbReference>
<dbReference type="CDD" id="cd18092">
    <property type="entry name" value="SpoU-like_TrmH"/>
    <property type="match status" value="1"/>
</dbReference>
<dbReference type="Gene3D" id="3.40.1280.10">
    <property type="match status" value="1"/>
</dbReference>
<protein>
    <submittedName>
        <fullName evidence="8">tRNA (Guanosine(18)-2'-O)-methyltransferase</fullName>
        <ecNumber evidence="8">2.1.1.34</ecNumber>
    </submittedName>
</protein>
<dbReference type="Pfam" id="PF00588">
    <property type="entry name" value="SpoU_methylase"/>
    <property type="match status" value="1"/>
</dbReference>
<name>A0A3B0TKE3_9ZZZZ</name>
<organism evidence="8">
    <name type="scientific">hydrothermal vent metagenome</name>
    <dbReference type="NCBI Taxonomy" id="652676"/>
    <lineage>
        <taxon>unclassified sequences</taxon>
        <taxon>metagenomes</taxon>
        <taxon>ecological metagenomes</taxon>
    </lineage>
</organism>
<dbReference type="PANTHER" id="PTHR43453">
    <property type="entry name" value="RRNA METHYLASE-LIKE"/>
    <property type="match status" value="1"/>
</dbReference>
<dbReference type="SUPFAM" id="SSF75217">
    <property type="entry name" value="alpha/beta knot"/>
    <property type="match status" value="1"/>
</dbReference>
<dbReference type="GO" id="GO:0141100">
    <property type="term" value="F:tRNA (guanine(18)-2'-O)-methyltransferase activity"/>
    <property type="evidence" value="ECO:0007669"/>
    <property type="project" value="UniProtKB-EC"/>
</dbReference>
<keyword evidence="2 8" id="KW-0489">Methyltransferase</keyword>
<dbReference type="EMBL" id="UOEP01000027">
    <property type="protein sequence ID" value="VAW13787.1"/>
    <property type="molecule type" value="Genomic_DNA"/>
</dbReference>
<dbReference type="InterPro" id="IPR033671">
    <property type="entry name" value="TrmH"/>
</dbReference>
<reference evidence="8" key="1">
    <citation type="submission" date="2018-06" db="EMBL/GenBank/DDBJ databases">
        <authorList>
            <person name="Zhirakovskaya E."/>
        </authorList>
    </citation>
    <scope>NUCLEOTIDE SEQUENCE</scope>
</reference>
<dbReference type="GO" id="GO:0002938">
    <property type="term" value="P:tRNA guanine ribose methylation"/>
    <property type="evidence" value="ECO:0007669"/>
    <property type="project" value="TreeGrafter"/>
</dbReference>
<dbReference type="GO" id="GO:0000049">
    <property type="term" value="F:tRNA binding"/>
    <property type="evidence" value="ECO:0007669"/>
    <property type="project" value="UniProtKB-KW"/>
</dbReference>
<accession>A0A3B0TKE3</accession>
<evidence type="ECO:0000259" key="7">
    <source>
        <dbReference type="Pfam" id="PF00588"/>
    </source>
</evidence>